<dbReference type="SUPFAM" id="SSF53474">
    <property type="entry name" value="alpha/beta-Hydrolases"/>
    <property type="match status" value="1"/>
</dbReference>
<comment type="similarity">
    <text evidence="1 3">Belongs to the type-B carboxylesterase/lipase family.</text>
</comment>
<proteinExistence type="inferred from homology"/>
<name>A0AAN6KM78_9PEZI</name>
<accession>A0AAN6KM78</accession>
<dbReference type="InterPro" id="IPR029058">
    <property type="entry name" value="AB_hydrolase_fold"/>
</dbReference>
<evidence type="ECO:0000313" key="7">
    <source>
        <dbReference type="Proteomes" id="UP001175353"/>
    </source>
</evidence>
<feature type="compositionally biased region" description="Basic and acidic residues" evidence="4">
    <location>
        <begin position="26"/>
        <end position="52"/>
    </location>
</feature>
<dbReference type="InterPro" id="IPR019826">
    <property type="entry name" value="Carboxylesterase_B_AS"/>
</dbReference>
<evidence type="ECO:0000256" key="1">
    <source>
        <dbReference type="ARBA" id="ARBA00005964"/>
    </source>
</evidence>
<dbReference type="GO" id="GO:0052689">
    <property type="term" value="F:carboxylic ester hydrolase activity"/>
    <property type="evidence" value="ECO:0007669"/>
    <property type="project" value="TreeGrafter"/>
</dbReference>
<feature type="region of interest" description="Disordered" evidence="4">
    <location>
        <begin position="25"/>
        <end position="53"/>
    </location>
</feature>
<dbReference type="Gene3D" id="3.40.50.1820">
    <property type="entry name" value="alpha/beta hydrolase"/>
    <property type="match status" value="1"/>
</dbReference>
<feature type="domain" description="Carboxylesterase type B" evidence="5">
    <location>
        <begin position="455"/>
        <end position="580"/>
    </location>
</feature>
<dbReference type="AlphaFoldDB" id="A0AAN6KM78"/>
<gene>
    <name evidence="6" type="ORF">LTR91_008959</name>
</gene>
<dbReference type="InterPro" id="IPR050654">
    <property type="entry name" value="AChE-related_enzymes"/>
</dbReference>
<dbReference type="PROSITE" id="PS00122">
    <property type="entry name" value="CARBOXYLESTERASE_B_1"/>
    <property type="match status" value="1"/>
</dbReference>
<reference evidence="6" key="1">
    <citation type="submission" date="2023-06" db="EMBL/GenBank/DDBJ databases">
        <title>Black Yeasts Isolated from many extreme environments.</title>
        <authorList>
            <person name="Coleine C."/>
            <person name="Stajich J.E."/>
            <person name="Selbmann L."/>
        </authorList>
    </citation>
    <scope>NUCLEOTIDE SEQUENCE</scope>
    <source>
        <strain evidence="6">CCFEE 5200</strain>
    </source>
</reference>
<keyword evidence="2 3" id="KW-0378">Hydrolase</keyword>
<keyword evidence="7" id="KW-1185">Reference proteome</keyword>
<dbReference type="Proteomes" id="UP001175353">
    <property type="component" value="Unassembled WGS sequence"/>
</dbReference>
<comment type="caution">
    <text evidence="6">The sequence shown here is derived from an EMBL/GenBank/DDBJ whole genome shotgun (WGS) entry which is preliminary data.</text>
</comment>
<evidence type="ECO:0000256" key="3">
    <source>
        <dbReference type="RuleBase" id="RU361235"/>
    </source>
</evidence>
<evidence type="ECO:0000259" key="5">
    <source>
        <dbReference type="Pfam" id="PF00135"/>
    </source>
</evidence>
<dbReference type="EMBL" id="JAUJLE010000071">
    <property type="protein sequence ID" value="KAK0990296.1"/>
    <property type="molecule type" value="Genomic_DNA"/>
</dbReference>
<dbReference type="PANTHER" id="PTHR43918:SF4">
    <property type="entry name" value="CARBOXYLIC ESTER HYDROLASE"/>
    <property type="match status" value="1"/>
</dbReference>
<dbReference type="InterPro" id="IPR002018">
    <property type="entry name" value="CarbesteraseB"/>
</dbReference>
<evidence type="ECO:0000256" key="4">
    <source>
        <dbReference type="SAM" id="MobiDB-lite"/>
    </source>
</evidence>
<dbReference type="PANTHER" id="PTHR43918">
    <property type="entry name" value="ACETYLCHOLINESTERASE"/>
    <property type="match status" value="1"/>
</dbReference>
<sequence length="610" mass="66601">MYELMKDGFQKGMLMRLINVLGPKAEPMDRSRMSSSSAKRDSQSGRLGSERKHPFHNSSFAVASLCDPLQELPSSTTRMTIYATVATALLLLSALRSVVATHEHPEVNSTSGLIVGHRAQNRTKTFEFLGIKYGQAPVESLRFAAPIRYVAPAGTVYNASSWHANCPANIPPESKYPNFTGEGFAIYNQFTAHLGNPQSEDCLALNIWTKTASDVGASNKPVFVFFHGGRFTIPGPHSPFYNGQYLADTEDVVVVTVNYRLGIFGFSGVPGLEQNAGLRDQRSAVEWVRDNIAGFGGDCERIIILGQSAGASSVDYYAYAHQDDPIVAGLISHSGTAFSFIPNDVSYSQSLFYNVSATLGCGDSIADSAVVVECVRRKNTTDVLAAARFAPALPTTALAQATFHPTVDNVTVFSDYVPLAKSGAFAKIPYLAGNCNYEAGFYRVGAYAANITLTPAQWQLFNQRAFTCPTKYATDARAQHGVPTWRYRYMADWKNLRLYPASRDYPDSGTYHGSDMDMLFGTAYDVTGRRNSLQEELTSRYFMGAWAAFGRDPTAGLEVYGWPMSRSNTSSLVQLAYDNQAIPSIVSPDLYDSSCPPVDENNPLPGRGAF</sequence>
<protein>
    <recommendedName>
        <fullName evidence="3">Carboxylic ester hydrolase</fullName>
        <ecNumber evidence="3">3.1.1.-</ecNumber>
    </recommendedName>
</protein>
<dbReference type="Pfam" id="PF00135">
    <property type="entry name" value="COesterase"/>
    <property type="match status" value="2"/>
</dbReference>
<evidence type="ECO:0000256" key="2">
    <source>
        <dbReference type="ARBA" id="ARBA00022801"/>
    </source>
</evidence>
<feature type="domain" description="Carboxylesterase type B" evidence="5">
    <location>
        <begin position="104"/>
        <end position="442"/>
    </location>
</feature>
<organism evidence="6 7">
    <name type="scientific">Friedmanniomyces endolithicus</name>
    <dbReference type="NCBI Taxonomy" id="329885"/>
    <lineage>
        <taxon>Eukaryota</taxon>
        <taxon>Fungi</taxon>
        <taxon>Dikarya</taxon>
        <taxon>Ascomycota</taxon>
        <taxon>Pezizomycotina</taxon>
        <taxon>Dothideomycetes</taxon>
        <taxon>Dothideomycetidae</taxon>
        <taxon>Mycosphaerellales</taxon>
        <taxon>Teratosphaeriaceae</taxon>
        <taxon>Friedmanniomyces</taxon>
    </lineage>
</organism>
<dbReference type="EC" id="3.1.1.-" evidence="3"/>
<evidence type="ECO:0000313" key="6">
    <source>
        <dbReference type="EMBL" id="KAK0990296.1"/>
    </source>
</evidence>